<dbReference type="AlphaFoldDB" id="A0AAD3XVN6"/>
<organism evidence="1 2">
    <name type="scientific">Nepenthes gracilis</name>
    <name type="common">Slender pitcher plant</name>
    <dbReference type="NCBI Taxonomy" id="150966"/>
    <lineage>
        <taxon>Eukaryota</taxon>
        <taxon>Viridiplantae</taxon>
        <taxon>Streptophyta</taxon>
        <taxon>Embryophyta</taxon>
        <taxon>Tracheophyta</taxon>
        <taxon>Spermatophyta</taxon>
        <taxon>Magnoliopsida</taxon>
        <taxon>eudicotyledons</taxon>
        <taxon>Gunneridae</taxon>
        <taxon>Pentapetalae</taxon>
        <taxon>Caryophyllales</taxon>
        <taxon>Nepenthaceae</taxon>
        <taxon>Nepenthes</taxon>
    </lineage>
</organism>
<dbReference type="EMBL" id="BSYO01000020">
    <property type="protein sequence ID" value="GMH19078.1"/>
    <property type="molecule type" value="Genomic_DNA"/>
</dbReference>
<evidence type="ECO:0000313" key="1">
    <source>
        <dbReference type="EMBL" id="GMH19078.1"/>
    </source>
</evidence>
<gene>
    <name evidence="1" type="ORF">Nepgr_020919</name>
</gene>
<comment type="caution">
    <text evidence="1">The sequence shown here is derived from an EMBL/GenBank/DDBJ whole genome shotgun (WGS) entry which is preliminary data.</text>
</comment>
<dbReference type="Proteomes" id="UP001279734">
    <property type="component" value="Unassembled WGS sequence"/>
</dbReference>
<keyword evidence="2" id="KW-1185">Reference proteome</keyword>
<sequence>MRLAEAVWGLVSKGKLILMLPSVLLVLYPSYFATGSISAETNEGWHDYAWPGGLSNYIIGSETKLHQQAFTLLSLILL</sequence>
<reference evidence="1" key="1">
    <citation type="submission" date="2023-05" db="EMBL/GenBank/DDBJ databases">
        <title>Nepenthes gracilis genome sequencing.</title>
        <authorList>
            <person name="Fukushima K."/>
        </authorList>
    </citation>
    <scope>NUCLEOTIDE SEQUENCE</scope>
    <source>
        <strain evidence="1">SING2019-196</strain>
    </source>
</reference>
<protein>
    <submittedName>
        <fullName evidence="1">Uncharacterized protein</fullName>
    </submittedName>
</protein>
<name>A0AAD3XVN6_NEPGR</name>
<accession>A0AAD3XVN6</accession>
<evidence type="ECO:0000313" key="2">
    <source>
        <dbReference type="Proteomes" id="UP001279734"/>
    </source>
</evidence>
<proteinExistence type="predicted"/>